<proteinExistence type="predicted"/>
<keyword evidence="4" id="KW-1185">Reference proteome</keyword>
<feature type="transmembrane region" description="Helical" evidence="1">
    <location>
        <begin position="562"/>
        <end position="581"/>
    </location>
</feature>
<keyword evidence="1" id="KW-0472">Membrane</keyword>
<dbReference type="EMBL" id="MU001515">
    <property type="protein sequence ID" value="KAF2437579.1"/>
    <property type="molecule type" value="Genomic_DNA"/>
</dbReference>
<feature type="transmembrane region" description="Helical" evidence="1">
    <location>
        <begin position="52"/>
        <end position="76"/>
    </location>
</feature>
<dbReference type="Proteomes" id="UP000799764">
    <property type="component" value="Unassembled WGS sequence"/>
</dbReference>
<feature type="transmembrane region" description="Helical" evidence="1">
    <location>
        <begin position="103"/>
        <end position="123"/>
    </location>
</feature>
<evidence type="ECO:0000313" key="4">
    <source>
        <dbReference type="Proteomes" id="UP000799764"/>
    </source>
</evidence>
<sequence length="609" mass="68962">MECVSSIPFQTRSDRALVILLNAIFNMGTHPEHPALNRKPTKIRRKYQGLRFAVLCWTISSAVVLVLNLILGVWAVSQGNWGKDWQPILYQGRCDTVSKLSTISYLFINAMSTILLCGSSYCIQCLSAPTREELDRAHAKHSWLDVGVLSYRNLKAISKSRKVRFLLLGVSTIPLHLFYNSVIFTSIGTNLYYPFLIHDSFLDLGVSEEIEVGLHGSYSLSPDAHGNSTADLAEIGRMRDLYTDGKLDDLYPQECLKTYATQFQIKGNLFLASTNPRYPPNYVSTLGGPWATQDWMCGSMRCDKSSKWSKKNLEWKFGHTGYSSVTYCLSERQLKRCKVQFSLPLAGSVIIASTVKLGCMLSMLYKSGLWAEWSPIMSIGDLIASYMIRPDEHTKNRCLVSIDELRESTVSRIWYNKPRKHAEVCRYRFRAASRTRWLLYLLLYLSVISFVVWLFVSGLKATTKEILTASEGPTGFKLIQSLGFGKVDTRTTLRIPSTKLITNAIIANAPQVILSWIYFSCNGLLTLRSLAREWELYTLQRKGLKVSSGRERKQRSTYFLQLPYRIAIPFTVLSAFIHWLVSQSLFLVSVQLHGSDAAKGSWEMLADNP</sequence>
<organism evidence="3 4">
    <name type="scientific">Karstenula rhodostoma CBS 690.94</name>
    <dbReference type="NCBI Taxonomy" id="1392251"/>
    <lineage>
        <taxon>Eukaryota</taxon>
        <taxon>Fungi</taxon>
        <taxon>Dikarya</taxon>
        <taxon>Ascomycota</taxon>
        <taxon>Pezizomycotina</taxon>
        <taxon>Dothideomycetes</taxon>
        <taxon>Pleosporomycetidae</taxon>
        <taxon>Pleosporales</taxon>
        <taxon>Massarineae</taxon>
        <taxon>Didymosphaeriaceae</taxon>
        <taxon>Karstenula</taxon>
    </lineage>
</organism>
<dbReference type="AlphaFoldDB" id="A0A9P4P6R1"/>
<dbReference type="Pfam" id="PF20163">
    <property type="entry name" value="DUF6536"/>
    <property type="match status" value="1"/>
</dbReference>
<evidence type="ECO:0000259" key="2">
    <source>
        <dbReference type="Pfam" id="PF20163"/>
    </source>
</evidence>
<reference evidence="3" key="1">
    <citation type="journal article" date="2020" name="Stud. Mycol.">
        <title>101 Dothideomycetes genomes: a test case for predicting lifestyles and emergence of pathogens.</title>
        <authorList>
            <person name="Haridas S."/>
            <person name="Albert R."/>
            <person name="Binder M."/>
            <person name="Bloem J."/>
            <person name="Labutti K."/>
            <person name="Salamov A."/>
            <person name="Andreopoulos B."/>
            <person name="Baker S."/>
            <person name="Barry K."/>
            <person name="Bills G."/>
            <person name="Bluhm B."/>
            <person name="Cannon C."/>
            <person name="Castanera R."/>
            <person name="Culley D."/>
            <person name="Daum C."/>
            <person name="Ezra D."/>
            <person name="Gonzalez J."/>
            <person name="Henrissat B."/>
            <person name="Kuo A."/>
            <person name="Liang C."/>
            <person name="Lipzen A."/>
            <person name="Lutzoni F."/>
            <person name="Magnuson J."/>
            <person name="Mondo S."/>
            <person name="Nolan M."/>
            <person name="Ohm R."/>
            <person name="Pangilinan J."/>
            <person name="Park H.-J."/>
            <person name="Ramirez L."/>
            <person name="Alfaro M."/>
            <person name="Sun H."/>
            <person name="Tritt A."/>
            <person name="Yoshinaga Y."/>
            <person name="Zwiers L.-H."/>
            <person name="Turgeon B."/>
            <person name="Goodwin S."/>
            <person name="Spatafora J."/>
            <person name="Crous P."/>
            <person name="Grigoriev I."/>
        </authorList>
    </citation>
    <scope>NUCLEOTIDE SEQUENCE</scope>
    <source>
        <strain evidence="3">CBS 690.94</strain>
    </source>
</reference>
<dbReference type="PANTHER" id="PTHR35395">
    <property type="entry name" value="DUF6536 DOMAIN-CONTAINING PROTEIN"/>
    <property type="match status" value="1"/>
</dbReference>
<evidence type="ECO:0000313" key="3">
    <source>
        <dbReference type="EMBL" id="KAF2437579.1"/>
    </source>
</evidence>
<dbReference type="InterPro" id="IPR046623">
    <property type="entry name" value="DUF6536"/>
</dbReference>
<dbReference type="PANTHER" id="PTHR35395:SF1">
    <property type="entry name" value="DUF6536 DOMAIN-CONTAINING PROTEIN"/>
    <property type="match status" value="1"/>
</dbReference>
<feature type="transmembrane region" description="Helical" evidence="1">
    <location>
        <begin position="437"/>
        <end position="456"/>
    </location>
</feature>
<protein>
    <recommendedName>
        <fullName evidence="2">DUF6536 domain-containing protein</fullName>
    </recommendedName>
</protein>
<comment type="caution">
    <text evidence="3">The sequence shown here is derived from an EMBL/GenBank/DDBJ whole genome shotgun (WGS) entry which is preliminary data.</text>
</comment>
<feature type="non-terminal residue" evidence="3">
    <location>
        <position position="609"/>
    </location>
</feature>
<gene>
    <name evidence="3" type="ORF">P171DRAFT_425130</name>
</gene>
<dbReference type="OrthoDB" id="5429634at2759"/>
<feature type="domain" description="DUF6536" evidence="2">
    <location>
        <begin position="51"/>
        <end position="202"/>
    </location>
</feature>
<accession>A0A9P4P6R1</accession>
<keyword evidence="1" id="KW-1133">Transmembrane helix</keyword>
<evidence type="ECO:0000256" key="1">
    <source>
        <dbReference type="SAM" id="Phobius"/>
    </source>
</evidence>
<keyword evidence="1" id="KW-0812">Transmembrane</keyword>
<name>A0A9P4P6R1_9PLEO</name>